<proteinExistence type="predicted"/>
<sequence length="72" mass="8437">MGDLGAEIGRIRDLIEQELRREFPMCDFCQLPRGWWAAWHGELRVMAPNAKALRRELSVVLRQHHCPGENRL</sequence>
<comment type="caution">
    <text evidence="1">The sequence shown here is derived from an EMBL/GenBank/DDBJ whole genome shotgun (WGS) entry which is preliminary data.</text>
</comment>
<dbReference type="EMBL" id="JACHLY010000001">
    <property type="protein sequence ID" value="MBB5996529.1"/>
    <property type="molecule type" value="Genomic_DNA"/>
</dbReference>
<evidence type="ECO:0000313" key="2">
    <source>
        <dbReference type="EMBL" id="MBB6000328.1"/>
    </source>
</evidence>
<evidence type="ECO:0000313" key="3">
    <source>
        <dbReference type="Proteomes" id="UP000578077"/>
    </source>
</evidence>
<gene>
    <name evidence="1" type="ORF">HNR25_000280</name>
    <name evidence="2" type="ORF">HNR25_004079</name>
</gene>
<accession>A0A841E5G1</accession>
<protein>
    <submittedName>
        <fullName evidence="1">Uncharacterized protein</fullName>
    </submittedName>
</protein>
<keyword evidence="3" id="KW-1185">Reference proteome</keyword>
<dbReference type="AlphaFoldDB" id="A0A841E5G1"/>
<dbReference type="Proteomes" id="UP000578077">
    <property type="component" value="Unassembled WGS sequence"/>
</dbReference>
<organism evidence="1 3">
    <name type="scientific">Streptomonospora salina</name>
    <dbReference type="NCBI Taxonomy" id="104205"/>
    <lineage>
        <taxon>Bacteria</taxon>
        <taxon>Bacillati</taxon>
        <taxon>Actinomycetota</taxon>
        <taxon>Actinomycetes</taxon>
        <taxon>Streptosporangiales</taxon>
        <taxon>Nocardiopsidaceae</taxon>
        <taxon>Streptomonospora</taxon>
    </lineage>
</organism>
<evidence type="ECO:0000313" key="1">
    <source>
        <dbReference type="EMBL" id="MBB5996529.1"/>
    </source>
</evidence>
<dbReference type="EMBL" id="JACHLY010000001">
    <property type="protein sequence ID" value="MBB6000328.1"/>
    <property type="molecule type" value="Genomic_DNA"/>
</dbReference>
<reference evidence="1 3" key="1">
    <citation type="submission" date="2020-08" db="EMBL/GenBank/DDBJ databases">
        <title>Sequencing the genomes of 1000 actinobacteria strains.</title>
        <authorList>
            <person name="Klenk H.-P."/>
        </authorList>
    </citation>
    <scope>NUCLEOTIDE SEQUENCE [LARGE SCALE GENOMIC DNA]</scope>
    <source>
        <strain evidence="1 3">DSM 44593</strain>
    </source>
</reference>
<dbReference type="RefSeq" id="WP_184632735.1">
    <property type="nucleotide sequence ID" value="NZ_BAABKT010000055.1"/>
</dbReference>
<name>A0A841E5G1_9ACTN</name>